<dbReference type="Proteomes" id="UP000198406">
    <property type="component" value="Unassembled WGS sequence"/>
</dbReference>
<accession>A0A1Z5JMJ5</accession>
<comment type="caution">
    <text evidence="3">The sequence shown here is derived from an EMBL/GenBank/DDBJ whole genome shotgun (WGS) entry which is preliminary data.</text>
</comment>
<sequence>MILNQTRRPLFFLDRIWRSARRSASTITPSFLEASLEVPSSPQSAFHSTTSSLLLNPQHTYILQTKGYSKLNADGTGIGIVLKDSSSTLTARHYFPSDRALSLAEYSALIVGLHYAIQLGVQHLMLETDHAVLAKQLQGIFPMEKRIMKPLYWQVMHLVEERLQTFRVRIVPNVEEATELAKRALATNKSSLSQPQGDPMGHAFTGQGKQRKPSVPPVLIPMTASQQQASSDENKGVWPAIPNESSSNDNPTISNENQDTTSTTTIIDPQRTYLLQFDGGARGNPAGKSGCGMVLFDDQGHEVWCGWKFLPPMSNNMAEYHSILLGLLCAKSLGIQRIQAQGDSELVVKQLNGVYQVRDPKLKELWGPTRDVMQEFQDISVTHIAREYNKRADWLANHAMDTETSFGFEEH</sequence>
<dbReference type="AlphaFoldDB" id="A0A1Z5JMJ5"/>
<dbReference type="InterPro" id="IPR002156">
    <property type="entry name" value="RNaseH_domain"/>
</dbReference>
<proteinExistence type="predicted"/>
<dbReference type="OrthoDB" id="1938096at2759"/>
<dbReference type="InterPro" id="IPR012337">
    <property type="entry name" value="RNaseH-like_sf"/>
</dbReference>
<gene>
    <name evidence="3" type="ORF">FisN_12Lh072</name>
</gene>
<dbReference type="CDD" id="cd09279">
    <property type="entry name" value="RNase_HI_like"/>
    <property type="match status" value="1"/>
</dbReference>
<keyword evidence="4" id="KW-1185">Reference proteome</keyword>
<dbReference type="Pfam" id="PF13456">
    <property type="entry name" value="RVT_3"/>
    <property type="match status" value="2"/>
</dbReference>
<feature type="region of interest" description="Disordered" evidence="1">
    <location>
        <begin position="187"/>
        <end position="265"/>
    </location>
</feature>
<dbReference type="InterPro" id="IPR036397">
    <property type="entry name" value="RNaseH_sf"/>
</dbReference>
<dbReference type="EMBL" id="BDSP01000087">
    <property type="protein sequence ID" value="GAX15225.1"/>
    <property type="molecule type" value="Genomic_DNA"/>
</dbReference>
<dbReference type="PANTHER" id="PTHR48475:SF1">
    <property type="entry name" value="RNASE H TYPE-1 DOMAIN-CONTAINING PROTEIN"/>
    <property type="match status" value="1"/>
</dbReference>
<feature type="compositionally biased region" description="Polar residues" evidence="1">
    <location>
        <begin position="243"/>
        <end position="265"/>
    </location>
</feature>
<feature type="compositionally biased region" description="Polar residues" evidence="1">
    <location>
        <begin position="187"/>
        <end position="196"/>
    </location>
</feature>
<dbReference type="PANTHER" id="PTHR48475">
    <property type="entry name" value="RIBONUCLEASE H"/>
    <property type="match status" value="1"/>
</dbReference>
<organism evidence="3 4">
    <name type="scientific">Fistulifera solaris</name>
    <name type="common">Oleaginous diatom</name>
    <dbReference type="NCBI Taxonomy" id="1519565"/>
    <lineage>
        <taxon>Eukaryota</taxon>
        <taxon>Sar</taxon>
        <taxon>Stramenopiles</taxon>
        <taxon>Ochrophyta</taxon>
        <taxon>Bacillariophyta</taxon>
        <taxon>Bacillariophyceae</taxon>
        <taxon>Bacillariophycidae</taxon>
        <taxon>Naviculales</taxon>
        <taxon>Naviculaceae</taxon>
        <taxon>Fistulifera</taxon>
    </lineage>
</organism>
<dbReference type="SUPFAM" id="SSF53098">
    <property type="entry name" value="Ribonuclease H-like"/>
    <property type="match status" value="2"/>
</dbReference>
<dbReference type="InParanoid" id="A0A1Z5JMJ5"/>
<feature type="domain" description="RNase H type-1" evidence="2">
    <location>
        <begin position="277"/>
        <end position="399"/>
    </location>
</feature>
<protein>
    <recommendedName>
        <fullName evidence="2">RNase H type-1 domain-containing protein</fullName>
    </recommendedName>
</protein>
<name>A0A1Z5JMJ5_FISSO</name>
<feature type="domain" description="RNase H type-1" evidence="2">
    <location>
        <begin position="72"/>
        <end position="183"/>
    </location>
</feature>
<evidence type="ECO:0000256" key="1">
    <source>
        <dbReference type="SAM" id="MobiDB-lite"/>
    </source>
</evidence>
<dbReference type="GO" id="GO:0004523">
    <property type="term" value="F:RNA-DNA hybrid ribonuclease activity"/>
    <property type="evidence" value="ECO:0007669"/>
    <property type="project" value="InterPro"/>
</dbReference>
<evidence type="ECO:0000259" key="2">
    <source>
        <dbReference type="Pfam" id="PF13456"/>
    </source>
</evidence>
<reference evidence="3 4" key="1">
    <citation type="journal article" date="2015" name="Plant Cell">
        <title>Oil accumulation by the oleaginous diatom Fistulifera solaris as revealed by the genome and transcriptome.</title>
        <authorList>
            <person name="Tanaka T."/>
            <person name="Maeda Y."/>
            <person name="Veluchamy A."/>
            <person name="Tanaka M."/>
            <person name="Abida H."/>
            <person name="Marechal E."/>
            <person name="Bowler C."/>
            <person name="Muto M."/>
            <person name="Sunaga Y."/>
            <person name="Tanaka M."/>
            <person name="Yoshino T."/>
            <person name="Taniguchi T."/>
            <person name="Fukuda Y."/>
            <person name="Nemoto M."/>
            <person name="Matsumoto M."/>
            <person name="Wong P.S."/>
            <person name="Aburatani S."/>
            <person name="Fujibuchi W."/>
        </authorList>
    </citation>
    <scope>NUCLEOTIDE SEQUENCE [LARGE SCALE GENOMIC DNA]</scope>
    <source>
        <strain evidence="3 4">JPCC DA0580</strain>
    </source>
</reference>
<dbReference type="Gene3D" id="3.30.420.10">
    <property type="entry name" value="Ribonuclease H-like superfamily/Ribonuclease H"/>
    <property type="match status" value="2"/>
</dbReference>
<dbReference type="GO" id="GO:0003676">
    <property type="term" value="F:nucleic acid binding"/>
    <property type="evidence" value="ECO:0007669"/>
    <property type="project" value="InterPro"/>
</dbReference>
<evidence type="ECO:0000313" key="3">
    <source>
        <dbReference type="EMBL" id="GAX15225.1"/>
    </source>
</evidence>
<evidence type="ECO:0000313" key="4">
    <source>
        <dbReference type="Proteomes" id="UP000198406"/>
    </source>
</evidence>